<dbReference type="PANTHER" id="PTHR43265:SF1">
    <property type="entry name" value="ESTERASE ESTD"/>
    <property type="match status" value="1"/>
</dbReference>
<name>A0A518BT02_9BACT</name>
<dbReference type="GO" id="GO:0052689">
    <property type="term" value="F:carboxylic ester hydrolase activity"/>
    <property type="evidence" value="ECO:0007669"/>
    <property type="project" value="TreeGrafter"/>
</dbReference>
<keyword evidence="2" id="KW-0378">Hydrolase</keyword>
<reference evidence="2 3" key="1">
    <citation type="submission" date="2019-02" db="EMBL/GenBank/DDBJ databases">
        <title>Deep-cultivation of Planctomycetes and their phenomic and genomic characterization uncovers novel biology.</title>
        <authorList>
            <person name="Wiegand S."/>
            <person name="Jogler M."/>
            <person name="Boedeker C."/>
            <person name="Pinto D."/>
            <person name="Vollmers J."/>
            <person name="Rivas-Marin E."/>
            <person name="Kohn T."/>
            <person name="Peeters S.H."/>
            <person name="Heuer A."/>
            <person name="Rast P."/>
            <person name="Oberbeckmann S."/>
            <person name="Bunk B."/>
            <person name="Jeske O."/>
            <person name="Meyerdierks A."/>
            <person name="Storesund J.E."/>
            <person name="Kallscheuer N."/>
            <person name="Luecker S."/>
            <person name="Lage O.M."/>
            <person name="Pohl T."/>
            <person name="Merkel B.J."/>
            <person name="Hornburger P."/>
            <person name="Mueller R.-W."/>
            <person name="Bruemmer F."/>
            <person name="Labrenz M."/>
            <person name="Spormann A.M."/>
            <person name="Op den Camp H."/>
            <person name="Overmann J."/>
            <person name="Amann R."/>
            <person name="Jetten M.S.M."/>
            <person name="Mascher T."/>
            <person name="Medema M.H."/>
            <person name="Devos D.P."/>
            <person name="Kaster A.-K."/>
            <person name="Ovreas L."/>
            <person name="Rohde M."/>
            <person name="Galperin M.Y."/>
            <person name="Jogler C."/>
        </authorList>
    </citation>
    <scope>NUCLEOTIDE SEQUENCE [LARGE SCALE GENOMIC DNA]</scope>
    <source>
        <strain evidence="2 3">Pla133</strain>
    </source>
</reference>
<evidence type="ECO:0000313" key="2">
    <source>
        <dbReference type="EMBL" id="QDU70106.1"/>
    </source>
</evidence>
<dbReference type="RefSeq" id="WP_145070637.1">
    <property type="nucleotide sequence ID" value="NZ_CP036287.1"/>
</dbReference>
<dbReference type="GO" id="GO:0008236">
    <property type="term" value="F:serine-type peptidase activity"/>
    <property type="evidence" value="ECO:0007669"/>
    <property type="project" value="InterPro"/>
</dbReference>
<dbReference type="InterPro" id="IPR001375">
    <property type="entry name" value="Peptidase_S9_cat"/>
</dbReference>
<dbReference type="InterPro" id="IPR053145">
    <property type="entry name" value="AB_hydrolase_Est10"/>
</dbReference>
<dbReference type="AlphaFoldDB" id="A0A518BT02"/>
<dbReference type="SUPFAM" id="SSF53474">
    <property type="entry name" value="alpha/beta-Hydrolases"/>
    <property type="match status" value="1"/>
</dbReference>
<protein>
    <submittedName>
        <fullName evidence="2">Alpha/beta hydrolase family protein</fullName>
    </submittedName>
</protein>
<gene>
    <name evidence="2" type="ORF">Pla133_52290</name>
</gene>
<feature type="domain" description="Peptidase S9 prolyl oligopeptidase catalytic" evidence="1">
    <location>
        <begin position="62"/>
        <end position="242"/>
    </location>
</feature>
<dbReference type="InterPro" id="IPR029058">
    <property type="entry name" value="AB_hydrolase_fold"/>
</dbReference>
<evidence type="ECO:0000259" key="1">
    <source>
        <dbReference type="Pfam" id="PF00326"/>
    </source>
</evidence>
<keyword evidence="3" id="KW-1185">Reference proteome</keyword>
<dbReference type="Proteomes" id="UP000316921">
    <property type="component" value="Chromosome"/>
</dbReference>
<evidence type="ECO:0000313" key="3">
    <source>
        <dbReference type="Proteomes" id="UP000316921"/>
    </source>
</evidence>
<dbReference type="KEGG" id="pbap:Pla133_52290"/>
<accession>A0A518BT02</accession>
<dbReference type="Pfam" id="PF00326">
    <property type="entry name" value="Peptidase_S9"/>
    <property type="match status" value="1"/>
</dbReference>
<organism evidence="2 3">
    <name type="scientific">Engelhardtia mirabilis</name>
    <dbReference type="NCBI Taxonomy" id="2528011"/>
    <lineage>
        <taxon>Bacteria</taxon>
        <taxon>Pseudomonadati</taxon>
        <taxon>Planctomycetota</taxon>
        <taxon>Planctomycetia</taxon>
        <taxon>Planctomycetia incertae sedis</taxon>
        <taxon>Engelhardtia</taxon>
    </lineage>
</organism>
<dbReference type="Gene3D" id="3.40.50.1820">
    <property type="entry name" value="alpha/beta hydrolase"/>
    <property type="match status" value="1"/>
</dbReference>
<dbReference type="PANTHER" id="PTHR43265">
    <property type="entry name" value="ESTERASE ESTD"/>
    <property type="match status" value="1"/>
</dbReference>
<dbReference type="GO" id="GO:0006508">
    <property type="term" value="P:proteolysis"/>
    <property type="evidence" value="ECO:0007669"/>
    <property type="project" value="InterPro"/>
</dbReference>
<sequence length="289" mass="31530">MTETQPFELELSPRPGTPVLRRVVRGRVLRPDRSEVAAPFVVLTHGYLAFMDWAFLPALAEALVARGLAVVTFNMSGGGIGPELDEFTDPAGFAHNTYEQELEDLAAVAGAAAEGHLGPLDANRAGIWGHSRGAAMCVLHAARLRAAGHEPYRALCTWASVASVGRYDLERLEEWHREGFLWVTLADGRRMRLERDLLDEFSPRPASLDVEAAAAALDLPVLLVHGARDRSVKPEEARELLEVYPAGRAELVVIDGVGHNFGARHPLTESRPPLAQALAVTAEHFARYL</sequence>
<dbReference type="EMBL" id="CP036287">
    <property type="protein sequence ID" value="QDU70106.1"/>
    <property type="molecule type" value="Genomic_DNA"/>
</dbReference>
<proteinExistence type="predicted"/>